<reference evidence="1" key="2">
    <citation type="submission" date="2023-04" db="EMBL/GenBank/DDBJ databases">
        <authorList>
            <person name="Bu L."/>
            <person name="Lu L."/>
            <person name="Laidemitt M.R."/>
            <person name="Zhang S.M."/>
            <person name="Mutuku M."/>
            <person name="Mkoji G."/>
            <person name="Steinauer M."/>
            <person name="Loker E.S."/>
        </authorList>
    </citation>
    <scope>NUCLEOTIDE SEQUENCE</scope>
    <source>
        <strain evidence="1">KasaAsao</strain>
        <tissue evidence="1">Whole Snail</tissue>
    </source>
</reference>
<evidence type="ECO:0000313" key="1">
    <source>
        <dbReference type="EMBL" id="KAK0048786.1"/>
    </source>
</evidence>
<evidence type="ECO:0000313" key="2">
    <source>
        <dbReference type="Proteomes" id="UP001233172"/>
    </source>
</evidence>
<comment type="caution">
    <text evidence="1">The sequence shown here is derived from an EMBL/GenBank/DDBJ whole genome shotgun (WGS) entry which is preliminary data.</text>
</comment>
<protein>
    <submittedName>
        <fullName evidence="1">Uncharacterized protein</fullName>
    </submittedName>
</protein>
<feature type="non-terminal residue" evidence="1">
    <location>
        <position position="53"/>
    </location>
</feature>
<proteinExistence type="predicted"/>
<dbReference type="Proteomes" id="UP001233172">
    <property type="component" value="Unassembled WGS sequence"/>
</dbReference>
<accession>A0AAD8F394</accession>
<gene>
    <name evidence="1" type="ORF">Bpfe_021734</name>
</gene>
<keyword evidence="2" id="KW-1185">Reference proteome</keyword>
<dbReference type="EMBL" id="JASAOG010000133">
    <property type="protein sequence ID" value="KAK0048786.1"/>
    <property type="molecule type" value="Genomic_DNA"/>
</dbReference>
<name>A0AAD8F394_BIOPF</name>
<organism evidence="1 2">
    <name type="scientific">Biomphalaria pfeifferi</name>
    <name type="common">Bloodfluke planorb</name>
    <name type="synonym">Freshwater snail</name>
    <dbReference type="NCBI Taxonomy" id="112525"/>
    <lineage>
        <taxon>Eukaryota</taxon>
        <taxon>Metazoa</taxon>
        <taxon>Spiralia</taxon>
        <taxon>Lophotrochozoa</taxon>
        <taxon>Mollusca</taxon>
        <taxon>Gastropoda</taxon>
        <taxon>Heterobranchia</taxon>
        <taxon>Euthyneura</taxon>
        <taxon>Panpulmonata</taxon>
        <taxon>Hygrophila</taxon>
        <taxon>Lymnaeoidea</taxon>
        <taxon>Planorbidae</taxon>
        <taxon>Biomphalaria</taxon>
    </lineage>
</organism>
<sequence length="53" mass="6183">MHSCRWISHRTINPQQREPLSVSDKDRRQMVTQSLTPCLVKTLVLITLKIRPA</sequence>
<reference evidence="1" key="1">
    <citation type="journal article" date="2023" name="PLoS Negl. Trop. Dis.">
        <title>A genome sequence for Biomphalaria pfeifferi, the major vector snail for the human-infecting parasite Schistosoma mansoni.</title>
        <authorList>
            <person name="Bu L."/>
            <person name="Lu L."/>
            <person name="Laidemitt M.R."/>
            <person name="Zhang S.M."/>
            <person name="Mutuku M."/>
            <person name="Mkoji G."/>
            <person name="Steinauer M."/>
            <person name="Loker E.S."/>
        </authorList>
    </citation>
    <scope>NUCLEOTIDE SEQUENCE</scope>
    <source>
        <strain evidence="1">KasaAsao</strain>
    </source>
</reference>
<dbReference type="AlphaFoldDB" id="A0AAD8F394"/>